<evidence type="ECO:0000313" key="2">
    <source>
        <dbReference type="Proteomes" id="UP000295380"/>
    </source>
</evidence>
<dbReference type="AlphaFoldDB" id="A0A4R7NNH9"/>
<accession>A0A4R7NNH9</accession>
<organism evidence="1 2">
    <name type="scientific">Chromohalobacter marismortui</name>
    <dbReference type="NCBI Taxonomy" id="42055"/>
    <lineage>
        <taxon>Bacteria</taxon>
        <taxon>Pseudomonadati</taxon>
        <taxon>Pseudomonadota</taxon>
        <taxon>Gammaproteobacteria</taxon>
        <taxon>Oceanospirillales</taxon>
        <taxon>Halomonadaceae</taxon>
        <taxon>Chromohalobacter</taxon>
    </lineage>
</organism>
<name>A0A4R7NNH9_9GAMM</name>
<dbReference type="EMBL" id="SOBR01000004">
    <property type="protein sequence ID" value="TDU22182.1"/>
    <property type="molecule type" value="Genomic_DNA"/>
</dbReference>
<gene>
    <name evidence="1" type="ORF">C8E00_104363</name>
</gene>
<proteinExistence type="predicted"/>
<dbReference type="Proteomes" id="UP000295380">
    <property type="component" value="Unassembled WGS sequence"/>
</dbReference>
<keyword evidence="2" id="KW-1185">Reference proteome</keyword>
<reference evidence="1 2" key="1">
    <citation type="submission" date="2019-03" db="EMBL/GenBank/DDBJ databases">
        <title>Genomic Encyclopedia of Type Strains, Phase IV (KMG-IV): sequencing the most valuable type-strain genomes for metagenomic binning, comparative biology and taxonomic classification.</title>
        <authorList>
            <person name="Goeker M."/>
        </authorList>
    </citation>
    <scope>NUCLEOTIDE SEQUENCE [LARGE SCALE GENOMIC DNA]</scope>
    <source>
        <strain evidence="1 2">DSM 6770</strain>
    </source>
</reference>
<protein>
    <submittedName>
        <fullName evidence="1">Uncharacterized protein</fullName>
    </submittedName>
</protein>
<evidence type="ECO:0000313" key="1">
    <source>
        <dbReference type="EMBL" id="TDU22182.1"/>
    </source>
</evidence>
<sequence>MQLAMQGIVIQLMSPAPSENDDIHGGETLLLKTKGFTDEAFQTVTVDGTTHVLLAEDESHSRRAESIGARQHQKAFAVHLEGRMSEDVLIVPGGQQS</sequence>
<comment type="caution">
    <text evidence="1">The sequence shown here is derived from an EMBL/GenBank/DDBJ whole genome shotgun (WGS) entry which is preliminary data.</text>
</comment>